<organism evidence="1 2">
    <name type="scientific">Dentiscutata erythropus</name>
    <dbReference type="NCBI Taxonomy" id="1348616"/>
    <lineage>
        <taxon>Eukaryota</taxon>
        <taxon>Fungi</taxon>
        <taxon>Fungi incertae sedis</taxon>
        <taxon>Mucoromycota</taxon>
        <taxon>Glomeromycotina</taxon>
        <taxon>Glomeromycetes</taxon>
        <taxon>Diversisporales</taxon>
        <taxon>Gigasporaceae</taxon>
        <taxon>Dentiscutata</taxon>
    </lineage>
</organism>
<accession>A0A9N8YPW5</accession>
<proteinExistence type="predicted"/>
<gene>
    <name evidence="1" type="ORF">DERYTH_LOCUS104</name>
</gene>
<name>A0A9N8YPW5_9GLOM</name>
<dbReference type="AlphaFoldDB" id="A0A9N8YPW5"/>
<comment type="caution">
    <text evidence="1">The sequence shown here is derived from an EMBL/GenBank/DDBJ whole genome shotgun (WGS) entry which is preliminary data.</text>
</comment>
<keyword evidence="2" id="KW-1185">Reference proteome</keyword>
<reference evidence="1" key="1">
    <citation type="submission" date="2021-06" db="EMBL/GenBank/DDBJ databases">
        <authorList>
            <person name="Kallberg Y."/>
            <person name="Tangrot J."/>
            <person name="Rosling A."/>
        </authorList>
    </citation>
    <scope>NUCLEOTIDE SEQUENCE</scope>
    <source>
        <strain evidence="1">MA453B</strain>
    </source>
</reference>
<dbReference type="Proteomes" id="UP000789405">
    <property type="component" value="Unassembled WGS sequence"/>
</dbReference>
<dbReference type="EMBL" id="CAJVPY010000019">
    <property type="protein sequence ID" value="CAG8444547.1"/>
    <property type="molecule type" value="Genomic_DNA"/>
</dbReference>
<evidence type="ECO:0000313" key="1">
    <source>
        <dbReference type="EMBL" id="CAG8444547.1"/>
    </source>
</evidence>
<sequence>MQDKELVKDDCNNNSTEKPELDWAKESSIKSFLTELEGLEGSNSLDLFASVKIIILGYNLRTSICIGKTYTKEKNLLKLLVKSFLTESEGLEGSNSMDSFTSVRIIILAYNLRISVCIGRTYTKEKNLSKLPVESFLTKSEGLEGSNSLDLFAPLLLELKYVYQKEKLIKGGFFAHLLLVEGFLTESEGLEGSNSLDSFAPVRIVEVIEFRA</sequence>
<protein>
    <submittedName>
        <fullName evidence="1">24765_t:CDS:1</fullName>
    </submittedName>
</protein>
<evidence type="ECO:0000313" key="2">
    <source>
        <dbReference type="Proteomes" id="UP000789405"/>
    </source>
</evidence>